<feature type="domain" description="Hemolytic toxin N-terminal" evidence="4">
    <location>
        <begin position="60"/>
        <end position="185"/>
    </location>
</feature>
<name>A0ABP8V0Z1_9GAMM</name>
<sequence>MSVSLRKTFLCLLALTGSIQNSSATNIDEDHYIVPTGQTVNVIHIVDLLNVAADSESVYNTLRHHVIDEGEKYLIDVVDKQASRSVAEMRKAVQNLFGIAFDQDRLMVSRYKEQMLYTPYNSQDDITLPELIENLDAIELRDQARSMREYRTVSSPDEQTSLPHLAFYINMFHPMTSEECTFPTSYIWPEKGTSNFCERGNISLIYRVNWERSLQYGTTGSATPDAKIVRITLDDDVSGAGIHLNSRLGHRVTKPGYTGVNSWYRDWSTDVYAQSYELSIKASNDKASILKTTPSSNINPQYEKTETSGFSLGVSAELGTENTQEGAKGLLIPIAAYEQNRTLTFSTEEYSIQKATPSDREVLFTWERSEYASRDSLLSKGTDPVFDSYVTYPVDTSKISPIAYSNFTPRLDVIYKANSQESGTTTFSLDTSVQARPLYTGAFLYFYLIGAHVAYEAFETDHLDQYITAHAGFTVDWNHPVFTGGYPVNLQLGSFNNLCLSYDNDFNLSPQECSLISKHQAFIYDAMGRYLSTLDTTMCLDGDDMSRLNRCDARLSQRWQWLESSDYLQNTRSCLLLAHDTDTGQLQMRAMDTEDNDTTSLRTLTSFTTIYNTPKCHYWLDTPNNMGQVGDIYRYDDYNEGITEYFRLLTPVYGAYPDEGNNSDWESLGQATACHN</sequence>
<evidence type="ECO:0000313" key="6">
    <source>
        <dbReference type="Proteomes" id="UP001500604"/>
    </source>
</evidence>
<evidence type="ECO:0000313" key="5">
    <source>
        <dbReference type="EMBL" id="GAA4649492.1"/>
    </source>
</evidence>
<keyword evidence="1 2" id="KW-0732">Signal</keyword>
<feature type="domain" description="Leukocidin/Hemolysin toxin" evidence="3">
    <location>
        <begin position="212"/>
        <end position="479"/>
    </location>
</feature>
<reference evidence="6" key="1">
    <citation type="journal article" date="2019" name="Int. J. Syst. Evol. Microbiol.">
        <title>The Global Catalogue of Microorganisms (GCM) 10K type strain sequencing project: providing services to taxonomists for standard genome sequencing and annotation.</title>
        <authorList>
            <consortium name="The Broad Institute Genomics Platform"/>
            <consortium name="The Broad Institute Genome Sequencing Center for Infectious Disease"/>
            <person name="Wu L."/>
            <person name="Ma J."/>
        </authorList>
    </citation>
    <scope>NUCLEOTIDE SEQUENCE [LARGE SCALE GENOMIC DNA]</scope>
    <source>
        <strain evidence="6">JCM 17805</strain>
    </source>
</reference>
<dbReference type="Pfam" id="PF12563">
    <property type="entry name" value="Hemolysin_N"/>
    <property type="match status" value="1"/>
</dbReference>
<dbReference type="EMBL" id="BAABFL010000134">
    <property type="protein sequence ID" value="GAA4649492.1"/>
    <property type="molecule type" value="Genomic_DNA"/>
</dbReference>
<dbReference type="InterPro" id="IPR043080">
    <property type="entry name" value="Hemolysin_N_sf"/>
</dbReference>
<evidence type="ECO:0000256" key="1">
    <source>
        <dbReference type="ARBA" id="ARBA00022729"/>
    </source>
</evidence>
<comment type="caution">
    <text evidence="5">The sequence shown here is derived from an EMBL/GenBank/DDBJ whole genome shotgun (WGS) entry which is preliminary data.</text>
</comment>
<dbReference type="Gene3D" id="3.30.160.280">
    <property type="match status" value="1"/>
</dbReference>
<accession>A0ABP8V0Z1</accession>
<protein>
    <submittedName>
        <fullName evidence="5">Cytolysin VCC</fullName>
    </submittedName>
</protein>
<evidence type="ECO:0000259" key="3">
    <source>
        <dbReference type="Pfam" id="PF07968"/>
    </source>
</evidence>
<feature type="signal peptide" evidence="2">
    <location>
        <begin position="1"/>
        <end position="23"/>
    </location>
</feature>
<dbReference type="InterPro" id="IPR016183">
    <property type="entry name" value="Leukocidin/Hemolysin_toxin"/>
</dbReference>
<dbReference type="CDD" id="cd23423">
    <property type="entry name" value="beta-trefoil_Ricin_hemolysin"/>
    <property type="match status" value="1"/>
</dbReference>
<organism evidence="5 6">
    <name type="scientific">Kistimonas scapharcae</name>
    <dbReference type="NCBI Taxonomy" id="1036133"/>
    <lineage>
        <taxon>Bacteria</taxon>
        <taxon>Pseudomonadati</taxon>
        <taxon>Pseudomonadota</taxon>
        <taxon>Gammaproteobacteria</taxon>
        <taxon>Oceanospirillales</taxon>
        <taxon>Endozoicomonadaceae</taxon>
        <taxon>Kistimonas</taxon>
    </lineage>
</organism>
<evidence type="ECO:0000259" key="4">
    <source>
        <dbReference type="Pfam" id="PF12563"/>
    </source>
</evidence>
<dbReference type="Gene3D" id="3.30.110.130">
    <property type="entry name" value="Hemolytic toxin, N-terminal domain"/>
    <property type="match status" value="1"/>
</dbReference>
<keyword evidence="6" id="KW-1185">Reference proteome</keyword>
<dbReference type="Proteomes" id="UP001500604">
    <property type="component" value="Unassembled WGS sequence"/>
</dbReference>
<feature type="chain" id="PRO_5045314790" evidence="2">
    <location>
        <begin position="24"/>
        <end position="676"/>
    </location>
</feature>
<dbReference type="Pfam" id="PF07968">
    <property type="entry name" value="Leukocidin"/>
    <property type="match status" value="1"/>
</dbReference>
<dbReference type="Gene3D" id="2.70.240.20">
    <property type="entry name" value="Leukocidin/Hemolysin toxin, cytolysin domain"/>
    <property type="match status" value="1"/>
</dbReference>
<dbReference type="InterPro" id="IPR044883">
    <property type="entry name" value="Hemolysin_pre-stem_dom_sf"/>
</dbReference>
<dbReference type="Gene3D" id="6.20.40.20">
    <property type="entry name" value="Leukocidin/Hemolysin toxin, pre-stem domain"/>
    <property type="match status" value="1"/>
</dbReference>
<proteinExistence type="predicted"/>
<dbReference type="SUPFAM" id="SSF50370">
    <property type="entry name" value="Ricin B-like lectins"/>
    <property type="match status" value="1"/>
</dbReference>
<gene>
    <name evidence="5" type="primary">hlyA</name>
    <name evidence="5" type="ORF">GCM10023116_17660</name>
</gene>
<dbReference type="InterPro" id="IPR035992">
    <property type="entry name" value="Ricin_B-like_lectins"/>
</dbReference>
<dbReference type="PROSITE" id="PS50231">
    <property type="entry name" value="RICIN_B_LECTIN"/>
    <property type="match status" value="1"/>
</dbReference>
<dbReference type="RefSeq" id="WP_345195353.1">
    <property type="nucleotide sequence ID" value="NZ_BAABFL010000134.1"/>
</dbReference>
<dbReference type="InterPro" id="IPR022220">
    <property type="entry name" value="Hemolysin_N"/>
</dbReference>
<evidence type="ECO:0000256" key="2">
    <source>
        <dbReference type="SAM" id="SignalP"/>
    </source>
</evidence>